<evidence type="ECO:0000256" key="1">
    <source>
        <dbReference type="SAM" id="MobiDB-lite"/>
    </source>
</evidence>
<dbReference type="Proteomes" id="UP000325440">
    <property type="component" value="Unassembled WGS sequence"/>
</dbReference>
<protein>
    <submittedName>
        <fullName evidence="2">Uncharacterized protein</fullName>
    </submittedName>
</protein>
<gene>
    <name evidence="2" type="ORF">CINCED_3A015082</name>
</gene>
<dbReference type="EMBL" id="CABPRJ010000980">
    <property type="protein sequence ID" value="VVC33981.1"/>
    <property type="molecule type" value="Genomic_DNA"/>
</dbReference>
<reference evidence="2 3" key="1">
    <citation type="submission" date="2019-08" db="EMBL/GenBank/DDBJ databases">
        <authorList>
            <person name="Alioto T."/>
            <person name="Alioto T."/>
            <person name="Gomez Garrido J."/>
        </authorList>
    </citation>
    <scope>NUCLEOTIDE SEQUENCE [LARGE SCALE GENOMIC DNA]</scope>
</reference>
<keyword evidence="3" id="KW-1185">Reference proteome</keyword>
<dbReference type="AlphaFoldDB" id="A0A5E4MP42"/>
<organism evidence="2 3">
    <name type="scientific">Cinara cedri</name>
    <dbReference type="NCBI Taxonomy" id="506608"/>
    <lineage>
        <taxon>Eukaryota</taxon>
        <taxon>Metazoa</taxon>
        <taxon>Ecdysozoa</taxon>
        <taxon>Arthropoda</taxon>
        <taxon>Hexapoda</taxon>
        <taxon>Insecta</taxon>
        <taxon>Pterygota</taxon>
        <taxon>Neoptera</taxon>
        <taxon>Paraneoptera</taxon>
        <taxon>Hemiptera</taxon>
        <taxon>Sternorrhyncha</taxon>
        <taxon>Aphidomorpha</taxon>
        <taxon>Aphidoidea</taxon>
        <taxon>Aphididae</taxon>
        <taxon>Lachninae</taxon>
        <taxon>Cinara</taxon>
    </lineage>
</organism>
<sequence>MDTPNSLALFTNLANGRFLYDTLDLATSTYWAKARNNLNHSNGGRPLFSIPRHASRDMHSAIHDDREAKSLLPPADNPQELSGTMDFDDSYTDTSPKPSKQSLSRWKRFRAIIRNCFRRVFDCGNRQ</sequence>
<proteinExistence type="predicted"/>
<name>A0A5E4MP42_9HEMI</name>
<feature type="compositionally biased region" description="Basic and acidic residues" evidence="1">
    <location>
        <begin position="54"/>
        <end position="69"/>
    </location>
</feature>
<accession>A0A5E4MP42</accession>
<feature type="compositionally biased region" description="Polar residues" evidence="1">
    <location>
        <begin position="92"/>
        <end position="102"/>
    </location>
</feature>
<evidence type="ECO:0000313" key="2">
    <source>
        <dbReference type="EMBL" id="VVC33981.1"/>
    </source>
</evidence>
<evidence type="ECO:0000313" key="3">
    <source>
        <dbReference type="Proteomes" id="UP000325440"/>
    </source>
</evidence>
<feature type="region of interest" description="Disordered" evidence="1">
    <location>
        <begin position="40"/>
        <end position="102"/>
    </location>
</feature>